<dbReference type="SUPFAM" id="SSF63411">
    <property type="entry name" value="LuxS/MPP-like metallohydrolase"/>
    <property type="match status" value="2"/>
</dbReference>
<evidence type="ECO:0000259" key="7">
    <source>
        <dbReference type="Pfam" id="PF05193"/>
    </source>
</evidence>
<keyword evidence="4" id="KW-0862">Zinc</keyword>
<dbReference type="PANTHER" id="PTHR43690:SF35">
    <property type="entry name" value="NON-CATALYTIC MEMBER OF PEPTIDASE SUBFAMILY M16B-RELATED"/>
    <property type="match status" value="1"/>
</dbReference>
<sequence length="453" mass="52887">MKKFPKLNFGEKMRAKFLTFALLIAVSFAFSQGRINFVEYDLPNGLHVILHEDHSAPIVAVDIWYYVGSKNEDPNRTGFAHLFEHMMFQGSANVKKAEHMAYIQKAGGTFNGSTNWDRTNYFQVVPSNQLELVLWLESDRMMSLNVNQENLDNQREVVKEERRWRVDNRPYGTQWENTFKRLFKVHPYRWPVIGYMEHLNAATLDEVKRFFETYYVPNNAVLVIAGDIDIEKTKKLVEKYFGDIPRGKYEIKRPNIVEPPMTSQVRDTIYDNVRLPAVFIAFRIPKDGERDYYALDLLSNILGSGKSSRLYQKLVYEKRIAQNVNVFTIGMEDAGVFKIDAYCAIGHTPEEVEKEIWNEIEKVKNELVEEKELQKAKNQTEMQTISSYQSVLQKADQLAHYYVIHKNTDEINHELAKILSITREEIRDAVVKYLKPENSVVLYYLPKEQRASK</sequence>
<dbReference type="EMBL" id="CZVW01000020">
    <property type="protein sequence ID" value="CUT04091.1"/>
    <property type="molecule type" value="Genomic_DNA"/>
</dbReference>
<dbReference type="InterPro" id="IPR050626">
    <property type="entry name" value="Peptidase_M16"/>
</dbReference>
<feature type="domain" description="Peptidase M16 N-terminal" evidence="6">
    <location>
        <begin position="48"/>
        <end position="163"/>
    </location>
</feature>
<accession>A0A0N7MYF4</accession>
<feature type="domain" description="Peptidase M16 C-terminal" evidence="7">
    <location>
        <begin position="202"/>
        <end position="379"/>
    </location>
</feature>
<dbReference type="Pfam" id="PF05193">
    <property type="entry name" value="Peptidase_M16_C"/>
    <property type="match status" value="1"/>
</dbReference>
<evidence type="ECO:0000259" key="6">
    <source>
        <dbReference type="Pfam" id="PF00675"/>
    </source>
</evidence>
<organism evidence="8 9">
    <name type="scientific">Candidatus Chryseopegocella kryptomonas</name>
    <dbReference type="NCBI Taxonomy" id="1633643"/>
    <lineage>
        <taxon>Bacteria</taxon>
        <taxon>Pseudomonadati</taxon>
        <taxon>Candidatus Kryptoniota</taxon>
        <taxon>Candidatus Chryseopegocella</taxon>
    </lineage>
</organism>
<evidence type="ECO:0000313" key="8">
    <source>
        <dbReference type="EMBL" id="CUT04091.1"/>
    </source>
</evidence>
<comment type="similarity">
    <text evidence="1">Belongs to the peptidase M16 family.</text>
</comment>
<dbReference type="InterPro" id="IPR011249">
    <property type="entry name" value="Metalloenz_LuxS/M16"/>
</dbReference>
<dbReference type="GO" id="GO:0006508">
    <property type="term" value="P:proteolysis"/>
    <property type="evidence" value="ECO:0007669"/>
    <property type="project" value="UniProtKB-KW"/>
</dbReference>
<dbReference type="Proteomes" id="UP000199197">
    <property type="component" value="Unassembled WGS sequence"/>
</dbReference>
<evidence type="ECO:0000256" key="5">
    <source>
        <dbReference type="ARBA" id="ARBA00023049"/>
    </source>
</evidence>
<protein>
    <submittedName>
        <fullName evidence="8">Predicted Zn-dependent peptidase</fullName>
    </submittedName>
</protein>
<proteinExistence type="inferred from homology"/>
<keyword evidence="2" id="KW-0645">Protease</keyword>
<evidence type="ECO:0000256" key="2">
    <source>
        <dbReference type="ARBA" id="ARBA00022670"/>
    </source>
</evidence>
<keyword evidence="9" id="KW-1185">Reference proteome</keyword>
<dbReference type="PANTHER" id="PTHR43690">
    <property type="entry name" value="NARDILYSIN"/>
    <property type="match status" value="1"/>
</dbReference>
<evidence type="ECO:0000313" key="9">
    <source>
        <dbReference type="Proteomes" id="UP000199197"/>
    </source>
</evidence>
<keyword evidence="5" id="KW-0482">Metalloprotease</keyword>
<dbReference type="GO" id="GO:0008237">
    <property type="term" value="F:metallopeptidase activity"/>
    <property type="evidence" value="ECO:0007669"/>
    <property type="project" value="UniProtKB-KW"/>
</dbReference>
<dbReference type="GO" id="GO:0046872">
    <property type="term" value="F:metal ion binding"/>
    <property type="evidence" value="ECO:0007669"/>
    <property type="project" value="InterPro"/>
</dbReference>
<keyword evidence="3" id="KW-0378">Hydrolase</keyword>
<gene>
    <name evidence="8" type="ORF">JGI23_01636</name>
</gene>
<dbReference type="Pfam" id="PF00675">
    <property type="entry name" value="Peptidase_M16"/>
    <property type="match status" value="1"/>
</dbReference>
<dbReference type="InterPro" id="IPR007863">
    <property type="entry name" value="Peptidase_M16_C"/>
</dbReference>
<name>A0A0N7MYF4_9BACT</name>
<evidence type="ECO:0000256" key="1">
    <source>
        <dbReference type="ARBA" id="ARBA00007261"/>
    </source>
</evidence>
<dbReference type="Gene3D" id="3.30.830.10">
    <property type="entry name" value="Metalloenzyme, LuxS/M16 peptidase-like"/>
    <property type="match status" value="2"/>
</dbReference>
<reference evidence="9" key="1">
    <citation type="submission" date="2015-11" db="EMBL/GenBank/DDBJ databases">
        <authorList>
            <person name="Varghese N."/>
        </authorList>
    </citation>
    <scope>NUCLEOTIDE SEQUENCE [LARGE SCALE GENOMIC DNA]</scope>
    <source>
        <strain evidence="9">JGI-23</strain>
    </source>
</reference>
<evidence type="ECO:0000256" key="3">
    <source>
        <dbReference type="ARBA" id="ARBA00022801"/>
    </source>
</evidence>
<dbReference type="AlphaFoldDB" id="A0A0N7MYF4"/>
<dbReference type="InterPro" id="IPR011765">
    <property type="entry name" value="Pept_M16_N"/>
</dbReference>
<evidence type="ECO:0000256" key="4">
    <source>
        <dbReference type="ARBA" id="ARBA00022833"/>
    </source>
</evidence>